<dbReference type="Proteomes" id="UP000318833">
    <property type="component" value="Unassembled WGS sequence"/>
</dbReference>
<comment type="caution">
    <text evidence="1">The sequence shown here is derived from an EMBL/GenBank/DDBJ whole genome shotgun (WGS) entry which is preliminary data.</text>
</comment>
<protein>
    <submittedName>
        <fullName evidence="1">Uncharacterized protein</fullName>
    </submittedName>
</protein>
<reference evidence="1 2" key="1">
    <citation type="submission" date="2019-07" db="EMBL/GenBank/DDBJ databases">
        <title>The draft genome sequence of Aquimarina algiphila M91.</title>
        <authorList>
            <person name="Meng X."/>
        </authorList>
    </citation>
    <scope>NUCLEOTIDE SEQUENCE [LARGE SCALE GENOMIC DNA]</scope>
    <source>
        <strain evidence="1 2">M91</strain>
    </source>
</reference>
<organism evidence="1 2">
    <name type="scientific">Aquimarina algiphila</name>
    <dbReference type="NCBI Taxonomy" id="2047982"/>
    <lineage>
        <taxon>Bacteria</taxon>
        <taxon>Pseudomonadati</taxon>
        <taxon>Bacteroidota</taxon>
        <taxon>Flavobacteriia</taxon>
        <taxon>Flavobacteriales</taxon>
        <taxon>Flavobacteriaceae</taxon>
        <taxon>Aquimarina</taxon>
    </lineage>
</organism>
<dbReference type="RefSeq" id="WP_143917482.1">
    <property type="nucleotide sequence ID" value="NZ_CANMIK010000048.1"/>
</dbReference>
<dbReference type="EMBL" id="VLNR01000042">
    <property type="protein sequence ID" value="TSE06695.1"/>
    <property type="molecule type" value="Genomic_DNA"/>
</dbReference>
<evidence type="ECO:0000313" key="2">
    <source>
        <dbReference type="Proteomes" id="UP000318833"/>
    </source>
</evidence>
<gene>
    <name evidence="1" type="ORF">FOF46_18490</name>
</gene>
<sequence length="142" mass="16204">MIRPKIENAILSQRDGYSQFLKGKRYDRGFYPKDFSIPGITRKKGTFLAYDTGLATNEYSFSTTININENSIHVNGIYLVRNKGLNFVSVINPIGEYATSHGESYENAFSFDGKARAVVILSVSNRQQYEQLVQFMFQSHKK</sequence>
<keyword evidence="2" id="KW-1185">Reference proteome</keyword>
<dbReference type="AlphaFoldDB" id="A0A554VGY4"/>
<accession>A0A554VGY4</accession>
<evidence type="ECO:0000313" key="1">
    <source>
        <dbReference type="EMBL" id="TSE06695.1"/>
    </source>
</evidence>
<dbReference type="OrthoDB" id="2972467at2"/>
<name>A0A554VGY4_9FLAO</name>
<proteinExistence type="predicted"/>